<accession>A0A0J9E277</accession>
<evidence type="ECO:0000313" key="2">
    <source>
        <dbReference type="EMBL" id="KMW56792.1"/>
    </source>
</evidence>
<organism evidence="2 3">
    <name type="scientific">Candidatus Rhodobacter oscarellae</name>
    <dbReference type="NCBI Taxonomy" id="1675527"/>
    <lineage>
        <taxon>Bacteria</taxon>
        <taxon>Pseudomonadati</taxon>
        <taxon>Pseudomonadota</taxon>
        <taxon>Alphaproteobacteria</taxon>
        <taxon>Rhodobacterales</taxon>
        <taxon>Rhodobacter group</taxon>
        <taxon>Rhodobacter</taxon>
    </lineage>
</organism>
<feature type="region of interest" description="Disordered" evidence="1">
    <location>
        <begin position="20"/>
        <end position="43"/>
    </location>
</feature>
<keyword evidence="3" id="KW-1185">Reference proteome</keyword>
<protein>
    <submittedName>
        <fullName evidence="2">Uncharacterized protein</fullName>
    </submittedName>
</protein>
<name>A0A0J9E277_9RHOB</name>
<dbReference type="STRING" id="1675527.AIOL_001748"/>
<dbReference type="PATRIC" id="fig|1675527.3.peg.1842"/>
<sequence>MINPYATSFMIAARLDRALPRHPSQQQLRRWDAPPHWRDTGTR</sequence>
<dbReference type="Proteomes" id="UP000037178">
    <property type="component" value="Unassembled WGS sequence"/>
</dbReference>
<reference evidence="2 3" key="1">
    <citation type="submission" date="2015-06" db="EMBL/GenBank/DDBJ databases">
        <title>Draft genome sequence of an Alphaproteobacteria species associated to the Mediterranean sponge Oscarella lobularis.</title>
        <authorList>
            <person name="Jourda C."/>
            <person name="Santini S."/>
            <person name="Claverie J.-M."/>
        </authorList>
    </citation>
    <scope>NUCLEOTIDE SEQUENCE [LARGE SCALE GENOMIC DNA]</scope>
    <source>
        <strain evidence="2">IGS</strain>
    </source>
</reference>
<proteinExistence type="predicted"/>
<dbReference type="AlphaFoldDB" id="A0A0J9E277"/>
<feature type="compositionally biased region" description="Basic and acidic residues" evidence="1">
    <location>
        <begin position="29"/>
        <end position="43"/>
    </location>
</feature>
<evidence type="ECO:0000256" key="1">
    <source>
        <dbReference type="SAM" id="MobiDB-lite"/>
    </source>
</evidence>
<comment type="caution">
    <text evidence="2">The sequence shown here is derived from an EMBL/GenBank/DDBJ whole genome shotgun (WGS) entry which is preliminary data.</text>
</comment>
<evidence type="ECO:0000313" key="3">
    <source>
        <dbReference type="Proteomes" id="UP000037178"/>
    </source>
</evidence>
<gene>
    <name evidence="2" type="ORF">AIOL_001748</name>
</gene>
<dbReference type="EMBL" id="LFTY01000002">
    <property type="protein sequence ID" value="KMW56792.1"/>
    <property type="molecule type" value="Genomic_DNA"/>
</dbReference>